<dbReference type="OMA" id="AYWESIR"/>
<dbReference type="Proteomes" id="UP000843503">
    <property type="component" value="Unassembled WGS sequence"/>
</dbReference>
<dbReference type="Proteomes" id="UP000467347">
    <property type="component" value="Unassembled WGS sequence"/>
</dbReference>
<evidence type="ECO:0000313" key="97">
    <source>
        <dbReference type="Proteomes" id="UP000852906"/>
    </source>
</evidence>
<dbReference type="EMBL" id="MJTJ01000023">
    <property type="protein sequence ID" value="OET47759.1"/>
    <property type="molecule type" value="Genomic_DNA"/>
</dbReference>
<dbReference type="Proteomes" id="UP000478704">
    <property type="component" value="Unassembled WGS sequence"/>
</dbReference>
<evidence type="ECO:0000256" key="1">
    <source>
        <dbReference type="SAM" id="Phobius"/>
    </source>
</evidence>
<evidence type="ECO:0000313" key="6">
    <source>
        <dbReference type="EMBL" id="EAC7479121.1"/>
    </source>
</evidence>
<evidence type="ECO:0000313" key="92">
    <source>
        <dbReference type="Proteomes" id="UP000549379"/>
    </source>
</evidence>
<evidence type="ECO:0000313" key="24">
    <source>
        <dbReference type="EMBL" id="EAG9387782.1"/>
    </source>
</evidence>
<evidence type="ECO:0000313" key="84">
    <source>
        <dbReference type="Proteomes" id="UP000527632"/>
    </source>
</evidence>
<name>A0A0B8R9P5_LISMN</name>
<evidence type="ECO:0000313" key="25">
    <source>
        <dbReference type="EMBL" id="EAG9518759.1"/>
    </source>
</evidence>
<dbReference type="EMBL" id="AACJYH010000001">
    <property type="protein sequence ID" value="EAK8896246.1"/>
    <property type="molecule type" value="Genomic_DNA"/>
</dbReference>
<dbReference type="Proteomes" id="UP000546397">
    <property type="component" value="Unassembled WGS sequence"/>
</dbReference>
<evidence type="ECO:0000313" key="7">
    <source>
        <dbReference type="EMBL" id="EAC9040459.1"/>
    </source>
</evidence>
<evidence type="ECO:0000313" key="20">
    <source>
        <dbReference type="EMBL" id="EAG2997080.1"/>
    </source>
</evidence>
<dbReference type="Proteomes" id="UP000423131">
    <property type="component" value="Unassembled WGS sequence"/>
</dbReference>
<evidence type="ECO:0000313" key="42">
    <source>
        <dbReference type="EMBL" id="HAB8398511.1"/>
    </source>
</evidence>
<dbReference type="EMBL" id="AALGDA010000011">
    <property type="protein sequence ID" value="ECY9782406.1"/>
    <property type="molecule type" value="Genomic_DNA"/>
</dbReference>
<evidence type="ECO:0000313" key="95">
    <source>
        <dbReference type="Proteomes" id="UP000843775"/>
    </source>
</evidence>
<dbReference type="Proteomes" id="UP000533021">
    <property type="component" value="Unassembled WGS sequence"/>
</dbReference>
<evidence type="ECO:0000313" key="31">
    <source>
        <dbReference type="EMBL" id="ECB9472537.1"/>
    </source>
</evidence>
<dbReference type="Proteomes" id="UP000842809">
    <property type="component" value="Unassembled WGS sequence"/>
</dbReference>
<evidence type="ECO:0000313" key="82">
    <source>
        <dbReference type="Proteomes" id="UP000522199"/>
    </source>
</evidence>
<dbReference type="Proteomes" id="UP000467536">
    <property type="component" value="Unassembled WGS sequence"/>
</dbReference>
<evidence type="ECO:0000313" key="56">
    <source>
        <dbReference type="Proteomes" id="UP000337746"/>
    </source>
</evidence>
<dbReference type="EMBL" id="DAAJCS010000002">
    <property type="protein sequence ID" value="HAC0012021.1"/>
    <property type="molecule type" value="Genomic_DNA"/>
</dbReference>
<evidence type="ECO:0000313" key="78">
    <source>
        <dbReference type="Proteomes" id="UP000478682"/>
    </source>
</evidence>
<evidence type="ECO:0000313" key="33">
    <source>
        <dbReference type="EMBL" id="ECC1555959.1"/>
    </source>
</evidence>
<dbReference type="Proteomes" id="UP000350032">
    <property type="component" value="Unassembled WGS sequence"/>
</dbReference>
<dbReference type="EMBL" id="AANCRK010000001">
    <property type="protein sequence ID" value="EDN7713554.1"/>
    <property type="molecule type" value="Genomic_DNA"/>
</dbReference>
<reference evidence="93 94" key="3">
    <citation type="journal article" date="2018" name="Genome Biol.">
        <title>SKESA: strategic k-mer extension for scrupulous assemblies.</title>
        <authorList>
            <person name="Souvorov A."/>
            <person name="Agarwala R."/>
            <person name="Lipman D.J."/>
        </authorList>
    </citation>
    <scope>NUCLEOTIDE SEQUENCE [LARGE SCALE GENOMIC DNA]</scope>
    <source>
        <strain evidence="41">09CEB371LM</strain>
        <strain evidence="47">2017-325981-023-01</strain>
        <strain evidence="43 96">CFIAFB20100120</strain>
        <strain evidence="42 93">CFIAFB20130012</strain>
        <strain evidence="45">CFIAFB20170037</strain>
        <strain evidence="44 94">CFIAFB20170045</strain>
        <strain evidence="46 95">DMG1500109</strain>
    </source>
</reference>
<dbReference type="Proteomes" id="UP000540117">
    <property type="component" value="Unassembled WGS sequence"/>
</dbReference>
<evidence type="ECO:0000313" key="74">
    <source>
        <dbReference type="Proteomes" id="UP000455569"/>
    </source>
</evidence>
<dbReference type="EMBL" id="AAHZFN010000002">
    <property type="protein sequence ID" value="ECB9472537.1"/>
    <property type="molecule type" value="Genomic_DNA"/>
</dbReference>
<dbReference type="Proteomes" id="UP000398321">
    <property type="component" value="Unassembled WGS sequence"/>
</dbReference>
<dbReference type="Proteomes" id="UP000337746">
    <property type="component" value="Unassembled WGS sequence"/>
</dbReference>
<evidence type="ECO:0000313" key="71">
    <source>
        <dbReference type="Proteomes" id="UP000410967"/>
    </source>
</evidence>
<evidence type="ECO:0000313" key="4">
    <source>
        <dbReference type="EMBL" id="EAC5551077.1"/>
    </source>
</evidence>
<evidence type="ECO:0000313" key="50">
    <source>
        <dbReference type="EMBL" id="OET47759.1"/>
    </source>
</evidence>
<evidence type="ECO:0000313" key="60">
    <source>
        <dbReference type="Proteomes" id="UP000350032"/>
    </source>
</evidence>
<dbReference type="Proteomes" id="UP000844415">
    <property type="component" value="Unassembled WGS sequence"/>
</dbReference>
<evidence type="ECO:0000259" key="2">
    <source>
        <dbReference type="Pfam" id="PF00990"/>
    </source>
</evidence>
<dbReference type="Proteomes" id="UP000354255">
    <property type="component" value="Unassembled WGS sequence"/>
</dbReference>
<dbReference type="EMBL" id="AABATR010000001">
    <property type="protein sequence ID" value="EAG1892043.1"/>
    <property type="molecule type" value="Genomic_DNA"/>
</dbReference>
<dbReference type="EMBL" id="AAANYN010000004">
    <property type="protein sequence ID" value="EAD5773562.1"/>
    <property type="molecule type" value="Genomic_DNA"/>
</dbReference>
<dbReference type="EMBL" id="AAAREG010000007">
    <property type="protein sequence ID" value="EAE2354626.1"/>
    <property type="molecule type" value="Genomic_DNA"/>
</dbReference>
<evidence type="ECO:0000313" key="23">
    <source>
        <dbReference type="EMBL" id="EAG6990405.1"/>
    </source>
</evidence>
<evidence type="ECO:0000313" key="47">
    <source>
        <dbReference type="EMBL" id="HAJ9592031.1"/>
    </source>
</evidence>
<evidence type="ECO:0000313" key="14">
    <source>
        <dbReference type="EMBL" id="EAE4940494.1"/>
    </source>
</evidence>
<evidence type="ECO:0000313" key="77">
    <source>
        <dbReference type="Proteomes" id="UP000467536"/>
    </source>
</evidence>
<evidence type="ECO:0000313" key="48">
    <source>
        <dbReference type="EMBL" id="KAA9453161.1"/>
    </source>
</evidence>
<evidence type="ECO:0000313" key="32">
    <source>
        <dbReference type="EMBL" id="ECB9514332.1"/>
    </source>
</evidence>
<dbReference type="Proteomes" id="UP000548278">
    <property type="component" value="Unassembled WGS sequence"/>
</dbReference>
<dbReference type="Proteomes" id="UP000528151">
    <property type="component" value="Unassembled WGS sequence"/>
</dbReference>
<dbReference type="SUPFAM" id="SSF55073">
    <property type="entry name" value="Nucleotide cyclase"/>
    <property type="match status" value="1"/>
</dbReference>
<dbReference type="Proteomes" id="UP000365297">
    <property type="component" value="Unassembled WGS sequence"/>
</dbReference>
<dbReference type="Gene3D" id="3.30.70.270">
    <property type="match status" value="1"/>
</dbReference>
<dbReference type="EMBL" id="AANPAU010000006">
    <property type="protein sequence ID" value="EDP8514476.1"/>
    <property type="molecule type" value="Genomic_DNA"/>
</dbReference>
<dbReference type="Proteomes" id="UP000345329">
    <property type="component" value="Unassembled WGS sequence"/>
</dbReference>
<dbReference type="EMBL" id="AAANYR010000009">
    <property type="protein sequence ID" value="EAD5787756.1"/>
    <property type="molecule type" value="Genomic_DNA"/>
</dbReference>
<dbReference type="EMBL" id="AABBYJ010000006">
    <property type="protein sequence ID" value="EAG4331652.1"/>
    <property type="molecule type" value="Genomic_DNA"/>
</dbReference>
<dbReference type="InterPro" id="IPR043128">
    <property type="entry name" value="Rev_trsase/Diguanyl_cyclase"/>
</dbReference>
<dbReference type="Proteomes" id="UP000455569">
    <property type="component" value="Unassembled WGS sequence"/>
</dbReference>
<evidence type="ECO:0000313" key="58">
    <source>
        <dbReference type="Proteomes" id="UP000344343"/>
    </source>
</evidence>
<evidence type="ECO:0000313" key="79">
    <source>
        <dbReference type="Proteomes" id="UP000478704"/>
    </source>
</evidence>
<evidence type="ECO:0000313" key="62">
    <source>
        <dbReference type="Proteomes" id="UP000358545"/>
    </source>
</evidence>
<dbReference type="Proteomes" id="UP000843775">
    <property type="component" value="Unassembled WGS sequence"/>
</dbReference>
<evidence type="ECO:0000313" key="81">
    <source>
        <dbReference type="Proteomes" id="UP000489121"/>
    </source>
</evidence>
<dbReference type="EMBL" id="AABAWE010000001">
    <property type="protein sequence ID" value="EAG2086228.1"/>
    <property type="molecule type" value="Genomic_DNA"/>
</dbReference>
<dbReference type="EMBL" id="AALAQH010000001">
    <property type="protein sequence ID" value="ECX6923785.1"/>
    <property type="molecule type" value="Genomic_DNA"/>
</dbReference>
<dbReference type="Proteomes" id="UP000358545">
    <property type="component" value="Unassembled WGS sequence"/>
</dbReference>
<accession>A0A0B8R9P5</accession>
<dbReference type="EMBL" id="AAAJWF010000001">
    <property type="protein sequence ID" value="EAC7479121.1"/>
    <property type="molecule type" value="Genomic_DNA"/>
</dbReference>
<dbReference type="Proteomes" id="UP000489121">
    <property type="component" value="Unassembled WGS sequence"/>
</dbReference>
<evidence type="ECO:0000313" key="22">
    <source>
        <dbReference type="EMBL" id="EAG4462315.1"/>
    </source>
</evidence>
<dbReference type="Proteomes" id="UP000525850">
    <property type="component" value="Unassembled WGS sequence"/>
</dbReference>
<dbReference type="EMBL" id="DAAEEB010000005">
    <property type="protein sequence ID" value="HAA8053167.1"/>
    <property type="molecule type" value="Genomic_DNA"/>
</dbReference>
<dbReference type="Proteomes" id="UP000527632">
    <property type="component" value="Unassembled WGS sequence"/>
</dbReference>
<dbReference type="Proteomes" id="UP000522199">
    <property type="component" value="Unassembled WGS sequence"/>
</dbReference>
<evidence type="ECO:0000313" key="53">
    <source>
        <dbReference type="Proteomes" id="UP000272537"/>
    </source>
</evidence>
<reference evidence="55 57" key="5">
    <citation type="submission" date="2018-06" db="EMBL/GenBank/DDBJ databases">
        <authorList>
            <consortium name="PulseNet: The National Subtyping Network for Foodborne Disease Surveillance"/>
            <person name="Tarr C.L."/>
            <person name="Trees E."/>
            <person name="Katz L.S."/>
            <person name="Carleton-Romer H.A."/>
            <person name="Stroika S."/>
            <person name="Kucerova Z."/>
            <person name="Roache K.F."/>
            <person name="Sabol A.L."/>
            <person name="Besser J."/>
            <person name="Gerner-Smidt P."/>
        </authorList>
    </citation>
    <scope>NUCLEOTIDE SEQUENCE [LARGE SCALE GENOMIC DNA]</scope>
    <source>
        <strain evidence="3 57">2015L-6227</strain>
        <strain evidence="13 55">PNUSAL000134</strain>
        <strain evidence="7 61">PNUSAL000910</strain>
        <strain evidence="15 62">PNUSAL002180</strain>
        <strain evidence="16 78">PNUSAL002298</strain>
        <strain evidence="29 60">PNUSAL004402</strain>
        <strain evidence="36 81">PNUSAL005692</strain>
    </source>
</reference>
<dbReference type="EMBL" id="AABBAW010000001">
    <property type="protein sequence ID" value="EAG2514317.1"/>
    <property type="molecule type" value="Genomic_DNA"/>
</dbReference>
<reference evidence="52 53" key="2">
    <citation type="journal article" date="2018" name="BMC Genomics">
        <title>Genes significantly associated with lineage II food isolates of Listeria monocytogenes.</title>
        <authorList>
            <person name="Pirone-Davies C."/>
            <person name="Chen Y."/>
            <person name="Pightling A."/>
            <person name="Ryan G."/>
            <person name="Wang Y."/>
            <person name="Yao K."/>
            <person name="Hoffmann M."/>
            <person name="Allard M.W."/>
        </authorList>
    </citation>
    <scope>NUCLEOTIDE SEQUENCE [LARGE SCALE GENOMIC DNA]</scope>
    <source>
        <strain evidence="52 53">PNUSAL000550</strain>
    </source>
</reference>
<reference evidence="42" key="9">
    <citation type="submission" date="2020-01" db="EMBL/GenBank/DDBJ databases">
        <authorList>
            <consortium name="NCBI Pathogen Detection Project"/>
        </authorList>
    </citation>
    <scope>NUCLEOTIDE SEQUENCE</scope>
    <source>
        <strain evidence="41">09CEB371LM</strain>
        <strain evidence="47">2017-325981-023-01</strain>
        <strain evidence="43">CFIAFB20100120</strain>
        <strain evidence="42">CFIAFB20130012</strain>
        <strain evidence="45">CFIAFB20170037</strain>
        <strain evidence="44">CFIAFB20170045</strain>
        <strain evidence="46">DMG1500109</strain>
    </source>
</reference>
<dbReference type="EMBL" id="AAHZFY010000027">
    <property type="protein sequence ID" value="ECB9514332.1"/>
    <property type="molecule type" value="Genomic_DNA"/>
</dbReference>
<evidence type="ECO:0000313" key="59">
    <source>
        <dbReference type="Proteomes" id="UP000345329"/>
    </source>
</evidence>
<feature type="domain" description="GGDEF" evidence="2">
    <location>
        <begin position="131"/>
        <end position="280"/>
    </location>
</feature>
<evidence type="ECO:0000313" key="83">
    <source>
        <dbReference type="Proteomes" id="UP000525850"/>
    </source>
</evidence>
<dbReference type="Proteomes" id="UP000393182">
    <property type="component" value="Unassembled WGS sequence"/>
</dbReference>
<dbReference type="KEGG" id="lmv:Y193_13080"/>
<evidence type="ECO:0000313" key="40">
    <source>
        <dbReference type="EMBL" id="EDP8514476.1"/>
    </source>
</evidence>
<dbReference type="RefSeq" id="WP_003725438.1">
    <property type="nucleotide sequence ID" value="NC_021824.1"/>
</dbReference>
<evidence type="ECO:0000313" key="18">
    <source>
        <dbReference type="EMBL" id="EAG2246035.1"/>
    </source>
</evidence>
<evidence type="ECO:0000313" key="51">
    <source>
        <dbReference type="EMBL" id="OET48562.1"/>
    </source>
</evidence>
<evidence type="ECO:0000313" key="86">
    <source>
        <dbReference type="Proteomes" id="UP000530452"/>
    </source>
</evidence>
<dbReference type="Proteomes" id="UP000549379">
    <property type="component" value="Unassembled WGS sequence"/>
</dbReference>
<evidence type="ECO:0000313" key="90">
    <source>
        <dbReference type="Proteomes" id="UP000546397"/>
    </source>
</evidence>
<evidence type="ECO:0000313" key="55">
    <source>
        <dbReference type="Proteomes" id="UP000336166"/>
    </source>
</evidence>
<evidence type="ECO:0000313" key="49">
    <source>
        <dbReference type="EMBL" id="NYA00724.1"/>
    </source>
</evidence>
<dbReference type="Proteomes" id="UP000403352">
    <property type="component" value="Unassembled WGS sequence"/>
</dbReference>
<dbReference type="EMBL" id="AABBHO010000017">
    <property type="protein sequence ID" value="EAG2997080.1"/>
    <property type="molecule type" value="Genomic_DNA"/>
</dbReference>
<dbReference type="Proteomes" id="UP000376505">
    <property type="component" value="Unassembled WGS sequence"/>
</dbReference>
<dbReference type="InterPro" id="IPR000160">
    <property type="entry name" value="GGDEF_dom"/>
</dbReference>
<evidence type="ECO:0000313" key="39">
    <source>
        <dbReference type="EMBL" id="EDO0985441.1"/>
    </source>
</evidence>
<evidence type="ECO:0000313" key="80">
    <source>
        <dbReference type="Proteomes" id="UP000481141"/>
    </source>
</evidence>
<evidence type="ECO:0000313" key="43">
    <source>
        <dbReference type="EMBL" id="HAB8555830.1"/>
    </source>
</evidence>
<dbReference type="EMBL" id="QDAY01000001">
    <property type="protein sequence ID" value="KAA9453161.1"/>
    <property type="molecule type" value="Genomic_DNA"/>
</dbReference>
<dbReference type="Proteomes" id="UP000344343">
    <property type="component" value="Unassembled WGS sequence"/>
</dbReference>
<evidence type="ECO:0000313" key="91">
    <source>
        <dbReference type="Proteomes" id="UP000548278"/>
    </source>
</evidence>
<evidence type="ECO:0000313" key="64">
    <source>
        <dbReference type="Proteomes" id="UP000365297"/>
    </source>
</evidence>
<evidence type="ECO:0000313" key="85">
    <source>
        <dbReference type="Proteomes" id="UP000528151"/>
    </source>
</evidence>
<evidence type="ECO:0000313" key="21">
    <source>
        <dbReference type="EMBL" id="EAG4331652.1"/>
    </source>
</evidence>
<dbReference type="Proteomes" id="UP000460224">
    <property type="component" value="Unassembled WGS sequence"/>
</dbReference>
<evidence type="ECO:0000313" key="65">
    <source>
        <dbReference type="Proteomes" id="UP000368512"/>
    </source>
</evidence>
<reference evidence="50 97" key="1">
    <citation type="submission" date="2016-09" db="EMBL/GenBank/DDBJ databases">
        <title>100K Listeria isolates.</title>
        <authorList>
            <person name="Chen P."/>
            <person name="Weimer B.C."/>
            <person name="Kong N."/>
            <person name="Huang B."/>
        </authorList>
    </citation>
    <scope>NUCLEOTIDE SEQUENCE [LARGE SCALE GENOMIC DNA]</scope>
    <source>
        <strain evidence="50 97">BCW_2383</strain>
    </source>
</reference>
<evidence type="ECO:0000313" key="88">
    <source>
        <dbReference type="Proteomes" id="UP000540117"/>
    </source>
</evidence>
<evidence type="ECO:0000313" key="93">
    <source>
        <dbReference type="Proteomes" id="UP000840197"/>
    </source>
</evidence>
<evidence type="ECO:0000313" key="3">
    <source>
        <dbReference type="EMBL" id="EAC4551451.1"/>
    </source>
</evidence>
<dbReference type="EMBL" id="QXLS01000001">
    <property type="protein sequence ID" value="RKA11169.1"/>
    <property type="molecule type" value="Genomic_DNA"/>
</dbReference>
<gene>
    <name evidence="15" type="ORF">A8L61_13870</name>
    <name evidence="23" type="ORF">AB917_07375</name>
    <name evidence="3" type="ORF">ABZ57_03010</name>
    <name evidence="51" type="ORF">AJL21_09835</name>
    <name evidence="50" type="ORF">AJL21_14850</name>
    <name evidence="12" type="ORF">ART25_10935</name>
    <name evidence="4" type="ORF">ARY78_11615</name>
    <name evidence="19" type="ORF">B1N52_04020</name>
    <name evidence="18" type="ORF">B1S26_11535</name>
    <name evidence="20" type="ORF">B5K54_07245</name>
    <name evidence="16" type="ORF">BB997_00305</name>
    <name evidence="34" type="ORF">BCZ19_03820</name>
    <name evidence="17" type="ORF">BCZ21_03075</name>
    <name evidence="22" type="ORF">CA369_08455</name>
    <name evidence="21" type="ORF">CAV64_10435</name>
    <name evidence="24" type="ORF">CW845_09825</name>
    <name evidence="26" type="ORF">D4920_10470</name>
    <name evidence="25" type="ORF">D4B11_03165</name>
    <name evidence="27" type="ORF">D5N24_09825</name>
    <name evidence="29" type="ORF">D7104_00885</name>
    <name evidence="48" type="ORF">DCK61_01540</name>
    <name evidence="6" type="ORF">DQ70_00305</name>
    <name evidence="5" type="ORF">DU018_12820</name>
    <name evidence="52" type="ORF">DYZ80_00702</name>
    <name evidence="14" type="ORF">E1W56_00340</name>
    <name evidence="28" type="ORF">E5F58_03820</name>
    <name evidence="11" type="ORF">EX365_14410</name>
    <name evidence="10" type="ORF">EXZ73_04565</name>
    <name evidence="35" type="ORF">F6436_12400</name>
    <name evidence="36" type="ORF">F6515_05305</name>
    <name evidence="30" type="ORF">FA835_08915</name>
    <name evidence="32" type="ORF">FLQ97_11390</name>
    <name evidence="31" type="ORF">FLR03_02455</name>
    <name evidence="33" type="ORF">FNX40_03955</name>
    <name evidence="39" type="ORF">FV747_05440</name>
    <name evidence="40" type="ORF">G3O21_001900</name>
    <name evidence="41" type="ORF">GHH22_08365</name>
    <name evidence="46" type="ORF">GI949_10455</name>
    <name evidence="38" type="ORF">GJW51_11270</name>
    <name evidence="37" type="ORF">GQG13_00290</name>
    <name evidence="42" type="ORF">GYR60_08255</name>
    <name evidence="43" type="ORF">GYS09_00825</name>
    <name evidence="44" type="ORF">GYX23_03300</name>
    <name evidence="45" type="ORF">GYY14_02830</name>
    <name evidence="47" type="ORF">HQN34_000196</name>
    <name evidence="49" type="ORF">HZJ64_02675</name>
    <name evidence="7" type="ORF">KV70_09590</name>
    <name evidence="8" type="ORF">QD52_03815</name>
    <name evidence="9" type="ORF">UI29_03830</name>
    <name evidence="13" type="ORF">Y261_09740</name>
</gene>
<evidence type="ECO:0000313" key="30">
    <source>
        <dbReference type="EMBL" id="EAK9317220.1"/>
    </source>
</evidence>
<dbReference type="EMBL" id="AANEHK010000004">
    <property type="protein sequence ID" value="EDO0985441.1"/>
    <property type="molecule type" value="Genomic_DNA"/>
</dbReference>
<evidence type="ECO:0000313" key="44">
    <source>
        <dbReference type="EMBL" id="HAC0012021.1"/>
    </source>
</evidence>
<comment type="caution">
    <text evidence="6">The sequence shown here is derived from an EMBL/GenBank/DDBJ whole genome shotgun (WGS) entry which is preliminary data.</text>
</comment>
<feature type="transmembrane region" description="Helical" evidence="1">
    <location>
        <begin position="12"/>
        <end position="29"/>
    </location>
</feature>
<dbReference type="EMBL" id="DAAIHR010000007">
    <property type="protein sequence ID" value="HAB8398511.1"/>
    <property type="molecule type" value="Genomic_DNA"/>
</dbReference>
<evidence type="ECO:0000313" key="37">
    <source>
        <dbReference type="EMBL" id="EDN7713554.1"/>
    </source>
</evidence>
<evidence type="ECO:0000313" key="26">
    <source>
        <dbReference type="EMBL" id="EAH2282497.1"/>
    </source>
</evidence>
<reference evidence="71 82" key="7">
    <citation type="submission" date="2019-04" db="EMBL/GenBank/DDBJ databases">
        <authorList>
            <consortium name="GenomeTrakr network: Whole genome sequencing for foodborne pathogen traceback"/>
        </authorList>
    </citation>
    <scope>NUCLEOTIDE SEQUENCE [LARGE SCALE GENOMIC DNA]</scope>
    <source>
        <strain evidence="23 91">CFSAN004300</strain>
        <strain evidence="24 82">CFSAN072474</strain>
        <strain evidence="35 63">FLAG-55987</strain>
        <strain evidence="30 71">PHLUSALM00088</strain>
    </source>
</reference>
<dbReference type="Proteomes" id="UP000544530">
    <property type="component" value="Unassembled WGS sequence"/>
</dbReference>
<dbReference type="EMBL" id="MJTJ01000019">
    <property type="protein sequence ID" value="OET48562.1"/>
    <property type="molecule type" value="Genomic_DNA"/>
</dbReference>
<dbReference type="EMBL" id="AABAGT010000026">
    <property type="protein sequence ID" value="EAG0868354.1"/>
    <property type="molecule type" value="Genomic_DNA"/>
</dbReference>
<proteinExistence type="predicted"/>
<dbReference type="InterPro" id="IPR029787">
    <property type="entry name" value="Nucleotide_cyclase"/>
</dbReference>
<dbReference type="Proteomes" id="UP000841146">
    <property type="component" value="Unassembled WGS sequence"/>
</dbReference>
<evidence type="ECO:0000313" key="34">
    <source>
        <dbReference type="EMBL" id="ECX6923785.1"/>
    </source>
</evidence>
<evidence type="ECO:0000313" key="29">
    <source>
        <dbReference type="EMBL" id="EAK8896246.1"/>
    </source>
</evidence>
<dbReference type="AlphaFoldDB" id="A0A0B8R9P5"/>
<evidence type="ECO:0000313" key="87">
    <source>
        <dbReference type="Proteomes" id="UP000533021"/>
    </source>
</evidence>
<dbReference type="Proteomes" id="UP000481141">
    <property type="component" value="Unassembled WGS sequence"/>
</dbReference>
<evidence type="ECO:0000313" key="17">
    <source>
        <dbReference type="EMBL" id="EAG2086228.1"/>
    </source>
</evidence>
<evidence type="ECO:0000313" key="57">
    <source>
        <dbReference type="Proteomes" id="UP000339309"/>
    </source>
</evidence>
<evidence type="ECO:0000313" key="38">
    <source>
        <dbReference type="EMBL" id="EDN9837239.1"/>
    </source>
</evidence>
<dbReference type="EMBL" id="JACAVN010000001">
    <property type="protein sequence ID" value="NYA00724.1"/>
    <property type="molecule type" value="Genomic_DNA"/>
</dbReference>
<evidence type="ECO:0000313" key="27">
    <source>
        <dbReference type="EMBL" id="EAH3294696.1"/>
    </source>
</evidence>
<dbReference type="Proteomes" id="UP000368512">
    <property type="component" value="Unassembled WGS sequence"/>
</dbReference>
<dbReference type="EMBL" id="AAASLB010000001">
    <property type="protein sequence ID" value="EAE4940494.1"/>
    <property type="molecule type" value="Genomic_DNA"/>
</dbReference>
<dbReference type="EMBL" id="AABGUK010000001">
    <property type="protein sequence ID" value="EAH4241127.1"/>
    <property type="molecule type" value="Genomic_DNA"/>
</dbReference>
<dbReference type="EMBL" id="AABEMN010000003">
    <property type="protein sequence ID" value="EAG9518759.1"/>
    <property type="molecule type" value="Genomic_DNA"/>
</dbReference>
<dbReference type="Proteomes" id="UP000336166">
    <property type="component" value="Unassembled WGS sequence"/>
</dbReference>
<evidence type="ECO:0000313" key="96">
    <source>
        <dbReference type="Proteomes" id="UP000844415"/>
    </source>
</evidence>
<dbReference type="EMBL" id="AAAQQZ010000005">
    <property type="protein sequence ID" value="EAE1339423.1"/>
    <property type="molecule type" value="Genomic_DNA"/>
</dbReference>
<keyword evidence="1" id="KW-0472">Membrane</keyword>
<reference evidence="48 75" key="4">
    <citation type="submission" date="2018-04" db="EMBL/GenBank/DDBJ databases">
        <title>Genome Analysis of a Prevalent Clone of Listeria monocytogenes Sequence Type 87 in China.</title>
        <authorList>
            <person name="Wang Y."/>
        </authorList>
    </citation>
    <scope>NUCLEOTIDE SEQUENCE [LARGE SCALE GENOMIC DNA]</scope>
    <source>
        <strain evidence="48 75">ICDC_LM1523</strain>
    </source>
</reference>
<evidence type="ECO:0000313" key="16">
    <source>
        <dbReference type="EMBL" id="EAG1892043.1"/>
    </source>
</evidence>
<evidence type="ECO:0000313" key="28">
    <source>
        <dbReference type="EMBL" id="EAH4241127.1"/>
    </source>
</evidence>
<dbReference type="EMBL" id="AAAIKW010000001">
    <property type="protein sequence ID" value="EAC4551451.1"/>
    <property type="molecule type" value="Genomic_DNA"/>
</dbReference>
<evidence type="ECO:0000313" key="36">
    <source>
        <dbReference type="EMBL" id="ECY9782406.1"/>
    </source>
</evidence>
<evidence type="ECO:0000313" key="45">
    <source>
        <dbReference type="EMBL" id="HAC0274300.1"/>
    </source>
</evidence>
<evidence type="ECO:0000313" key="67">
    <source>
        <dbReference type="Proteomes" id="UP000379076"/>
    </source>
</evidence>
<dbReference type="EMBL" id="AABAYG010000005">
    <property type="protein sequence ID" value="EAG2246035.1"/>
    <property type="molecule type" value="Genomic_DNA"/>
</dbReference>
<dbReference type="EMBL" id="DAAIJL010000001">
    <property type="protein sequence ID" value="HAB8555830.1"/>
    <property type="molecule type" value="Genomic_DNA"/>
</dbReference>
<evidence type="ECO:0000313" key="41">
    <source>
        <dbReference type="EMBL" id="HAA8053167.1"/>
    </source>
</evidence>
<evidence type="ECO:0000313" key="15">
    <source>
        <dbReference type="EMBL" id="EAG0868354.1"/>
    </source>
</evidence>
<dbReference type="EMBL" id="AABGHY010000006">
    <property type="protein sequence ID" value="EAH3294696.1"/>
    <property type="molecule type" value="Genomic_DNA"/>
</dbReference>
<evidence type="ECO:0000313" key="52">
    <source>
        <dbReference type="EMBL" id="RKA11169.1"/>
    </source>
</evidence>
<evidence type="ECO:0000313" key="89">
    <source>
        <dbReference type="Proteomes" id="UP000544530"/>
    </source>
</evidence>
<evidence type="ECO:0000313" key="12">
    <source>
        <dbReference type="EMBL" id="EAE1339423.1"/>
    </source>
</evidence>
<feature type="transmembrane region" description="Helical" evidence="1">
    <location>
        <begin position="86"/>
        <end position="107"/>
    </location>
</feature>
<dbReference type="Proteomes" id="UP000379076">
    <property type="component" value="Unassembled WGS sequence"/>
</dbReference>
<dbReference type="Proteomes" id="UP000427828">
    <property type="component" value="Unassembled WGS sequence"/>
</dbReference>
<keyword evidence="1" id="KW-0812">Transmembrane</keyword>
<dbReference type="EMBL" id="AAAIXK010000006">
    <property type="protein sequence ID" value="EAC5551077.1"/>
    <property type="molecule type" value="Genomic_DNA"/>
</dbReference>
<dbReference type="Proteomes" id="UP000339309">
    <property type="component" value="Unassembled WGS sequence"/>
</dbReference>
<evidence type="ECO:0000313" key="5">
    <source>
        <dbReference type="EMBL" id="EAC6549235.1"/>
    </source>
</evidence>
<evidence type="ECO:0000313" key="94">
    <source>
        <dbReference type="Proteomes" id="UP000841146"/>
    </source>
</evidence>
<reference evidence="56 59" key="6">
    <citation type="submission" date="2018-06" db="EMBL/GenBank/DDBJ databases">
        <authorList>
            <consortium name="GenomeTrakr: Next Generation Sequencing Network for Food Pathogen Tracability"/>
        </authorList>
    </citation>
    <scope>NUCLEOTIDE SEQUENCE [LARGE SCALE GENOMIC DNA]</scope>
    <source>
        <strain evidence="20 92">10B02965A-1</strain>
        <strain evidence="6 65">CFSAN008042</strain>
        <strain evidence="22 85">CFSAN063727</strain>
        <strain evidence="37 74">CFSAN102901</strain>
        <strain evidence="12 67">FDA00006494</strain>
        <strain evidence="4 64">FDA00007096</strain>
        <strain evidence="8 70">FDA00008584</strain>
        <strain evidence="18">FDA00011243</strain>
        <strain evidence="5 54">FDA00013332</strain>
        <strain evidence="11 58">FDA00013853</strain>
        <strain evidence="31 72">FDA00014336</strain>
        <strain evidence="33 68">FDA00014370</strain>
        <strain evidence="32 69">FDA00014392</strain>
        <strain evidence="40">FDA00015054</strain>
        <strain evidence="21 88">FDA1005580-S054-001</strain>
        <strain evidence="79">FDA1090798-S029-001</strain>
        <strain evidence="80">FDA956581-098-004</strain>
        <strain evidence="19 83">FDA960927-006-004</strain>
        <strain evidence="34 73">FLAG-51482A</strain>
        <strain evidence="17 56">FLAG-54356</strain>
        <strain evidence="10 66">FSIS31901579</strain>
        <strain evidence="28 84">LS1344</strain>
        <strain evidence="38 76">OSF101448</strain>
        <strain evidence="9 59">VA-WGS-00405</strain>
    </source>
</reference>
<reference evidence="86 87" key="8">
    <citation type="submission" date="2019-04" db="EMBL/GenBank/DDBJ databases">
        <authorList>
            <person name="Ashton P.M."/>
            <person name="Dallman T."/>
            <person name="Nair S."/>
            <person name="De Pinna E."/>
            <person name="Peters T."/>
            <person name="Grant K."/>
        </authorList>
    </citation>
    <scope>NUCLEOTIDE SEQUENCE [LARGE SCALE GENOMIC DNA]</scope>
    <source>
        <strain evidence="26 87">282333</strain>
        <strain evidence="27 86">282352</strain>
        <strain evidence="25 90">289003</strain>
        <strain evidence="39 77">788324</strain>
        <strain evidence="14">RL15000286</strain>
    </source>
</reference>
<dbReference type="EMBL" id="AAAJKI010000040">
    <property type="protein sequence ID" value="EAC6549235.1"/>
    <property type="molecule type" value="Genomic_DNA"/>
</dbReference>
<dbReference type="EMBL" id="AAAKQF010000005">
    <property type="protein sequence ID" value="EAC9040459.1"/>
    <property type="molecule type" value="Genomic_DNA"/>
</dbReference>
<evidence type="ECO:0000313" key="46">
    <source>
        <dbReference type="EMBL" id="HAC1755384.1"/>
    </source>
</evidence>
<dbReference type="EMBL" id="AANDSR010000007">
    <property type="protein sequence ID" value="EDN9837239.1"/>
    <property type="molecule type" value="Genomic_DNA"/>
</dbReference>
<evidence type="ECO:0000313" key="66">
    <source>
        <dbReference type="Proteomes" id="UP000376505"/>
    </source>
</evidence>
<evidence type="ECO:0000313" key="54">
    <source>
        <dbReference type="Proteomes" id="UP000331186"/>
    </source>
</evidence>
<dbReference type="Proteomes" id="UP000272537">
    <property type="component" value="Unassembled WGS sequence"/>
</dbReference>
<dbReference type="Proteomes" id="UP000364988">
    <property type="component" value="Unassembled WGS sequence"/>
</dbReference>
<evidence type="ECO:0000313" key="72">
    <source>
        <dbReference type="Proteomes" id="UP000423131"/>
    </source>
</evidence>
<dbReference type="Proteomes" id="UP000410967">
    <property type="component" value="Unassembled WGS sequence"/>
</dbReference>
<keyword evidence="1" id="KW-1133">Transmembrane helix</keyword>
<dbReference type="EMBL" id="AALEDS010000014">
    <property type="protein sequence ID" value="ECY6545134.1"/>
    <property type="molecule type" value="Genomic_DNA"/>
</dbReference>
<evidence type="ECO:0000313" key="73">
    <source>
        <dbReference type="Proteomes" id="UP000427828"/>
    </source>
</evidence>
<dbReference type="EMBL" id="AAAMZD010000001">
    <property type="protein sequence ID" value="EAD3791904.1"/>
    <property type="molecule type" value="Genomic_DNA"/>
</dbReference>
<dbReference type="KEGG" id="lmok:CQ02_02885"/>
<dbReference type="Proteomes" id="UP000389283">
    <property type="component" value="Unassembled WGS sequence"/>
</dbReference>
<evidence type="ECO:0000313" key="76">
    <source>
        <dbReference type="Proteomes" id="UP000467347"/>
    </source>
</evidence>
<dbReference type="EMBL" id="AABDGJ010000004">
    <property type="protein sequence ID" value="EAG6990405.1"/>
    <property type="molecule type" value="Genomic_DNA"/>
</dbReference>
<organism evidence="6 65">
    <name type="scientific">Listeria monocytogenes</name>
    <dbReference type="NCBI Taxonomy" id="1639"/>
    <lineage>
        <taxon>Bacteria</taxon>
        <taxon>Bacillati</taxon>
        <taxon>Bacillota</taxon>
        <taxon>Bacilli</taxon>
        <taxon>Bacillales</taxon>
        <taxon>Listeriaceae</taxon>
        <taxon>Listeria</taxon>
    </lineage>
</organism>
<dbReference type="Proteomes" id="UP000331186">
    <property type="component" value="Unassembled WGS sequence"/>
</dbReference>
<dbReference type="EMBL" id="DABJAN010000001">
    <property type="protein sequence ID" value="HAJ9592031.1"/>
    <property type="molecule type" value="Genomic_DNA"/>
</dbReference>
<dbReference type="Pfam" id="PF00990">
    <property type="entry name" value="GGDEF"/>
    <property type="match status" value="1"/>
</dbReference>
<evidence type="ECO:0000313" key="61">
    <source>
        <dbReference type="Proteomes" id="UP000354255"/>
    </source>
</evidence>
<evidence type="ECO:0000313" key="13">
    <source>
        <dbReference type="EMBL" id="EAE2354626.1"/>
    </source>
</evidence>
<dbReference type="Proteomes" id="UP000840039">
    <property type="component" value="Unassembled WGS sequence"/>
</dbReference>
<sequence length="284" mass="33035">MKKITNNLFADIGFLFFILLCFITIGFMINTPDEYLRNIILLNITFLLVIITYFTNLTLGLILNVLYIFIYATYIIYEIVANQIAYGFGSYFWLIITPLFTVASAMFTRNTSRLQEENTKIKQQNLYLGTIDQETLLKNIVSFQNDERIFSSISRRYDLPLSLMVIKVRHWRELKRFQSEEEMRLALQDISAILETCIRTSDVLYLLDKDDATWGLLLLTDEPGGKLVADRIKSRIAEANTEEFAAKYRVKLELRIGTSQFDSEKVKTPLDFIDLATKELEYDV</sequence>
<evidence type="ECO:0000313" key="63">
    <source>
        <dbReference type="Proteomes" id="UP000364988"/>
    </source>
</evidence>
<dbReference type="EMBL" id="AAIAJJ010000002">
    <property type="protein sequence ID" value="ECC1555959.1"/>
    <property type="molecule type" value="Genomic_DNA"/>
</dbReference>
<dbReference type="EMBL" id="AABBZO010000008">
    <property type="protein sequence ID" value="EAG4462315.1"/>
    <property type="molecule type" value="Genomic_DNA"/>
</dbReference>
<evidence type="ECO:0000313" key="70">
    <source>
        <dbReference type="Proteomes" id="UP000403352"/>
    </source>
</evidence>
<evidence type="ECO:0000313" key="9">
    <source>
        <dbReference type="EMBL" id="EAD3791904.1"/>
    </source>
</evidence>
<dbReference type="EMBL" id="AACKDQ010000018">
    <property type="protein sequence ID" value="EAK9317220.1"/>
    <property type="molecule type" value="Genomic_DNA"/>
</dbReference>
<dbReference type="EMBL" id="DAAJFY010000001">
    <property type="protein sequence ID" value="HAC0274300.1"/>
    <property type="molecule type" value="Genomic_DNA"/>
</dbReference>
<evidence type="ECO:0000313" key="75">
    <source>
        <dbReference type="Proteomes" id="UP000460224"/>
    </source>
</evidence>
<dbReference type="EMBL" id="AABEKY010000005">
    <property type="protein sequence ID" value="EAG9387782.1"/>
    <property type="molecule type" value="Genomic_DNA"/>
</dbReference>
<evidence type="ECO:0000313" key="19">
    <source>
        <dbReference type="EMBL" id="EAG2514317.1"/>
    </source>
</evidence>
<dbReference type="Proteomes" id="UP000478682">
    <property type="component" value="Unassembled WGS sequence"/>
</dbReference>
<evidence type="ECO:0000313" key="35">
    <source>
        <dbReference type="EMBL" id="ECY6545134.1"/>
    </source>
</evidence>
<evidence type="ECO:0000313" key="69">
    <source>
        <dbReference type="Proteomes" id="UP000398321"/>
    </source>
</evidence>
<dbReference type="EMBL" id="AABFVG010000006">
    <property type="protein sequence ID" value="EAH2282497.1"/>
    <property type="molecule type" value="Genomic_DNA"/>
</dbReference>
<dbReference type="Proteomes" id="UP000840197">
    <property type="component" value="Unassembled WGS sequence"/>
</dbReference>
<evidence type="ECO:0000313" key="8">
    <source>
        <dbReference type="EMBL" id="EAD1184209.1"/>
    </source>
</evidence>
<dbReference type="Proteomes" id="UP000852906">
    <property type="component" value="Unassembled WGS sequence"/>
</dbReference>
<dbReference type="EMBL" id="DAAJZA010000007">
    <property type="protein sequence ID" value="HAC1755384.1"/>
    <property type="molecule type" value="Genomic_DNA"/>
</dbReference>
<evidence type="ECO:0000313" key="11">
    <source>
        <dbReference type="EMBL" id="EAD5787756.1"/>
    </source>
</evidence>
<evidence type="ECO:0000313" key="10">
    <source>
        <dbReference type="EMBL" id="EAD5773562.1"/>
    </source>
</evidence>
<protein>
    <submittedName>
        <fullName evidence="37">Diguanylate cyclase</fullName>
    </submittedName>
    <submittedName>
        <fullName evidence="6">GGDEF domain-containing protein</fullName>
    </submittedName>
</protein>
<dbReference type="Proteomes" id="UP000530452">
    <property type="component" value="Unassembled WGS sequence"/>
</dbReference>
<evidence type="ECO:0000313" key="68">
    <source>
        <dbReference type="Proteomes" id="UP000389283"/>
    </source>
</evidence>
<dbReference type="EMBL" id="AAALRN010000001">
    <property type="protein sequence ID" value="EAD1184209.1"/>
    <property type="molecule type" value="Genomic_DNA"/>
</dbReference>
<reference evidence="49 89" key="10">
    <citation type="submission" date="2020-06" db="EMBL/GenBank/DDBJ databases">
        <title>Two Listeria outbreaks in Switzerland in 2018 and 2020.</title>
        <authorList>
            <person name="Stevens M.J.A."/>
            <person name="Bloemberg G."/>
            <person name="Nusch-Inderbinnen M."/>
            <person name="Stephan R."/>
        </authorList>
    </citation>
    <scope>NUCLEOTIDE SEQUENCE [LARGE SCALE GENOMIC DNA]</scope>
    <source>
        <strain evidence="49 89">N18-0707</strain>
    </source>
</reference>